<dbReference type="InterPro" id="IPR000026">
    <property type="entry name" value="N1-like"/>
</dbReference>
<keyword evidence="2" id="KW-0378">Hydrolase</keyword>
<dbReference type="Pfam" id="PF00545">
    <property type="entry name" value="Ribonuclease"/>
    <property type="match status" value="1"/>
</dbReference>
<feature type="chain" id="PRO_5010386679" evidence="3">
    <location>
        <begin position="47"/>
        <end position="147"/>
    </location>
</feature>
<organism evidence="4 5">
    <name type="scientific">Streptomyces monashensis</name>
    <dbReference type="NCBI Taxonomy" id="1678012"/>
    <lineage>
        <taxon>Bacteria</taxon>
        <taxon>Bacillati</taxon>
        <taxon>Actinomycetota</taxon>
        <taxon>Actinomycetes</taxon>
        <taxon>Kitasatosporales</taxon>
        <taxon>Streptomycetaceae</taxon>
        <taxon>Streptomyces</taxon>
    </lineage>
</organism>
<protein>
    <submittedName>
        <fullName evidence="4">Ribonuclease N</fullName>
    </submittedName>
</protein>
<reference evidence="4 5" key="1">
    <citation type="submission" date="2016-10" db="EMBL/GenBank/DDBJ databases">
        <title>Genome sequence of Streptomyces sp. MUSC 1.</title>
        <authorList>
            <person name="Lee L.-H."/>
            <person name="Ser H.-L."/>
            <person name="Law J.W.-F."/>
        </authorList>
    </citation>
    <scope>NUCLEOTIDE SEQUENCE [LARGE SCALE GENOMIC DNA]</scope>
    <source>
        <strain evidence="4 5">MUSC 1</strain>
    </source>
</reference>
<sequence length="147" mass="16121">MNHKREDSLMTLRRPQLSWAKRFAVLLAAIASVLSVSAINSPAANAAVYSSCNIAGCSDAASANSTWSSLGYPTTRGWVDWPDGQCSYAGGEFYNNDGQLPSGDTFYEYDVYPRACGAHRDAVRIVVDSNTGTVWYSPNHYTDFYQL</sequence>
<proteinExistence type="predicted"/>
<dbReference type="EMBL" id="MLYO01000009">
    <property type="protein sequence ID" value="OIK07792.1"/>
    <property type="molecule type" value="Genomic_DNA"/>
</dbReference>
<keyword evidence="1" id="KW-0540">Nuclease</keyword>
<dbReference type="SUPFAM" id="SSF53933">
    <property type="entry name" value="Microbial ribonucleases"/>
    <property type="match status" value="1"/>
</dbReference>
<keyword evidence="5" id="KW-1185">Reference proteome</keyword>
<dbReference type="GO" id="GO:0003723">
    <property type="term" value="F:RNA binding"/>
    <property type="evidence" value="ECO:0007669"/>
    <property type="project" value="InterPro"/>
</dbReference>
<dbReference type="Gene3D" id="3.10.450.30">
    <property type="entry name" value="Microbial ribonucleases"/>
    <property type="match status" value="1"/>
</dbReference>
<dbReference type="AlphaFoldDB" id="A0A1S2QNP9"/>
<accession>A0A1S2QNP9</accession>
<dbReference type="GO" id="GO:0016787">
    <property type="term" value="F:hydrolase activity"/>
    <property type="evidence" value="ECO:0007669"/>
    <property type="project" value="UniProtKB-KW"/>
</dbReference>
<dbReference type="Proteomes" id="UP000179642">
    <property type="component" value="Unassembled WGS sequence"/>
</dbReference>
<name>A0A1S2QNP9_9ACTN</name>
<evidence type="ECO:0000313" key="4">
    <source>
        <dbReference type="EMBL" id="OIK07792.1"/>
    </source>
</evidence>
<evidence type="ECO:0000256" key="1">
    <source>
        <dbReference type="ARBA" id="ARBA00022722"/>
    </source>
</evidence>
<evidence type="ECO:0000313" key="5">
    <source>
        <dbReference type="Proteomes" id="UP000179642"/>
    </source>
</evidence>
<evidence type="ECO:0000256" key="2">
    <source>
        <dbReference type="ARBA" id="ARBA00022801"/>
    </source>
</evidence>
<dbReference type="InterPro" id="IPR016191">
    <property type="entry name" value="Ribonuclease/ribotoxin"/>
</dbReference>
<feature type="signal peptide" evidence="3">
    <location>
        <begin position="1"/>
        <end position="46"/>
    </location>
</feature>
<gene>
    <name evidence="4" type="ORF">BIV23_02105</name>
</gene>
<comment type="caution">
    <text evidence="4">The sequence shown here is derived from an EMBL/GenBank/DDBJ whole genome shotgun (WGS) entry which is preliminary data.</text>
</comment>
<keyword evidence="3" id="KW-0732">Signal</keyword>
<dbReference type="GO" id="GO:0004521">
    <property type="term" value="F:RNA endonuclease activity"/>
    <property type="evidence" value="ECO:0007669"/>
    <property type="project" value="InterPro"/>
</dbReference>
<evidence type="ECO:0000256" key="3">
    <source>
        <dbReference type="SAM" id="SignalP"/>
    </source>
</evidence>